<reference evidence="5" key="1">
    <citation type="journal article" date="2020" name="Stud. Mycol.">
        <title>101 Dothideomycetes genomes: a test case for predicting lifestyles and emergence of pathogens.</title>
        <authorList>
            <person name="Haridas S."/>
            <person name="Albert R."/>
            <person name="Binder M."/>
            <person name="Bloem J."/>
            <person name="Labutti K."/>
            <person name="Salamov A."/>
            <person name="Andreopoulos B."/>
            <person name="Baker S."/>
            <person name="Barry K."/>
            <person name="Bills G."/>
            <person name="Bluhm B."/>
            <person name="Cannon C."/>
            <person name="Castanera R."/>
            <person name="Culley D."/>
            <person name="Daum C."/>
            <person name="Ezra D."/>
            <person name="Gonzalez J."/>
            <person name="Henrissat B."/>
            <person name="Kuo A."/>
            <person name="Liang C."/>
            <person name="Lipzen A."/>
            <person name="Lutzoni F."/>
            <person name="Magnuson J."/>
            <person name="Mondo S."/>
            <person name="Nolan M."/>
            <person name="Ohm R."/>
            <person name="Pangilinan J."/>
            <person name="Park H.-J."/>
            <person name="Ramirez L."/>
            <person name="Alfaro M."/>
            <person name="Sun H."/>
            <person name="Tritt A."/>
            <person name="Yoshinaga Y."/>
            <person name="Zwiers L.-H."/>
            <person name="Turgeon B."/>
            <person name="Goodwin S."/>
            <person name="Spatafora J."/>
            <person name="Crous P."/>
            <person name="Grigoriev I."/>
        </authorList>
    </citation>
    <scope>NUCLEOTIDE SEQUENCE</scope>
    <source>
        <strain evidence="5">CBS 116005</strain>
    </source>
</reference>
<dbReference type="Proteomes" id="UP000799436">
    <property type="component" value="Unassembled WGS sequence"/>
</dbReference>
<gene>
    <name evidence="5" type="ORF">EJ03DRAFT_362143</name>
</gene>
<dbReference type="InterPro" id="IPR021765">
    <property type="entry name" value="UstYa-like"/>
</dbReference>
<proteinExistence type="inferred from homology"/>
<feature type="chain" id="PRO_5026300248" description="Tat pathway signal sequence" evidence="4">
    <location>
        <begin position="21"/>
        <end position="298"/>
    </location>
</feature>
<keyword evidence="4" id="KW-0732">Signal</keyword>
<dbReference type="Pfam" id="PF11807">
    <property type="entry name" value="UstYa"/>
    <property type="match status" value="1"/>
</dbReference>
<dbReference type="PANTHER" id="PTHR33365">
    <property type="entry name" value="YALI0B05434P"/>
    <property type="match status" value="1"/>
</dbReference>
<dbReference type="EMBL" id="ML995832">
    <property type="protein sequence ID" value="KAF2769685.1"/>
    <property type="molecule type" value="Genomic_DNA"/>
</dbReference>
<dbReference type="AlphaFoldDB" id="A0A6G1LA11"/>
<evidence type="ECO:0000256" key="4">
    <source>
        <dbReference type="SAM" id="SignalP"/>
    </source>
</evidence>
<name>A0A6G1LA11_9PEZI</name>
<comment type="pathway">
    <text evidence="1">Mycotoxin biosynthesis.</text>
</comment>
<comment type="similarity">
    <text evidence="2">Belongs to the ustYa family.</text>
</comment>
<evidence type="ECO:0000313" key="6">
    <source>
        <dbReference type="Proteomes" id="UP000799436"/>
    </source>
</evidence>
<evidence type="ECO:0008006" key="7">
    <source>
        <dbReference type="Google" id="ProtNLM"/>
    </source>
</evidence>
<evidence type="ECO:0000256" key="1">
    <source>
        <dbReference type="ARBA" id="ARBA00004685"/>
    </source>
</evidence>
<protein>
    <recommendedName>
        <fullName evidence="7">Tat pathway signal sequence</fullName>
    </recommendedName>
</protein>
<accession>A0A6G1LA11</accession>
<dbReference type="GO" id="GO:0043386">
    <property type="term" value="P:mycotoxin biosynthetic process"/>
    <property type="evidence" value="ECO:0007669"/>
    <property type="project" value="InterPro"/>
</dbReference>
<evidence type="ECO:0000313" key="5">
    <source>
        <dbReference type="EMBL" id="KAF2769685.1"/>
    </source>
</evidence>
<dbReference type="PANTHER" id="PTHR33365:SF4">
    <property type="entry name" value="CYCLOCHLOROTINE BIOSYNTHESIS PROTEIN O"/>
    <property type="match status" value="1"/>
</dbReference>
<organism evidence="5 6">
    <name type="scientific">Teratosphaeria nubilosa</name>
    <dbReference type="NCBI Taxonomy" id="161662"/>
    <lineage>
        <taxon>Eukaryota</taxon>
        <taxon>Fungi</taxon>
        <taxon>Dikarya</taxon>
        <taxon>Ascomycota</taxon>
        <taxon>Pezizomycotina</taxon>
        <taxon>Dothideomycetes</taxon>
        <taxon>Dothideomycetidae</taxon>
        <taxon>Mycosphaerellales</taxon>
        <taxon>Teratosphaeriaceae</taxon>
        <taxon>Teratosphaeria</taxon>
    </lineage>
</organism>
<evidence type="ECO:0000256" key="2">
    <source>
        <dbReference type="ARBA" id="ARBA00035112"/>
    </source>
</evidence>
<sequence length="298" mass="34607">MQALSLIAWTWARRLGLSLACFPARQHIVSRPNATRSKALAPSTYHVPSPLFYALRLAAVHSANMEPLLKAERYNDNQSPTSSCEEEHAGLPAIRSRSFMTDEMDRSLVTYYFNGFDTKPSRYTAKADDVGDDVEKAWADLGIYYAHLYDITDKHVPLDKGYYFDRPYDGYPGKLQVHHFLHCVNMLRQGLWYNHDYYVRTRHPSYNPESQGELVELHVAHCIDQLRQYILCDADLRVVPFQRTGNETVLEFARPKLCYNYPEVMEFTKKHAYERSTVEDDQNQVGHDEPYFSWSGYD</sequence>
<evidence type="ECO:0000256" key="3">
    <source>
        <dbReference type="SAM" id="MobiDB-lite"/>
    </source>
</evidence>
<feature type="signal peptide" evidence="4">
    <location>
        <begin position="1"/>
        <end position="20"/>
    </location>
</feature>
<keyword evidence="6" id="KW-1185">Reference proteome</keyword>
<feature type="region of interest" description="Disordered" evidence="3">
    <location>
        <begin position="278"/>
        <end position="298"/>
    </location>
</feature>
<dbReference type="OrthoDB" id="3687641at2759"/>